<keyword evidence="7" id="KW-0732">Signal</keyword>
<comment type="caution">
    <text evidence="9">The sequence shown here is derived from an EMBL/GenBank/DDBJ whole genome shotgun (WGS) entry which is preliminary data.</text>
</comment>
<keyword evidence="2 9" id="KW-0436">Ligase</keyword>
<dbReference type="NCBIfam" id="NF006592">
    <property type="entry name" value="PRK09125.1"/>
    <property type="match status" value="1"/>
</dbReference>
<accession>A0ABT5UWK4</accession>
<feature type="domain" description="ATP-dependent DNA ligase family profile" evidence="8">
    <location>
        <begin position="133"/>
        <end position="232"/>
    </location>
</feature>
<name>A0ABT5UWK4_9VIBR</name>
<dbReference type="CDD" id="cd07896">
    <property type="entry name" value="Adenylation_kDNA_ligase_like"/>
    <property type="match status" value="1"/>
</dbReference>
<evidence type="ECO:0000256" key="5">
    <source>
        <dbReference type="ARBA" id="ARBA00023204"/>
    </source>
</evidence>
<keyword evidence="10" id="KW-1185">Reference proteome</keyword>
<evidence type="ECO:0000256" key="3">
    <source>
        <dbReference type="ARBA" id="ARBA00022705"/>
    </source>
</evidence>
<dbReference type="EMBL" id="JARBFT010000001">
    <property type="protein sequence ID" value="MDE1513806.1"/>
    <property type="molecule type" value="Genomic_DNA"/>
</dbReference>
<evidence type="ECO:0000256" key="7">
    <source>
        <dbReference type="SAM" id="SignalP"/>
    </source>
</evidence>
<keyword evidence="3" id="KW-0235">DNA replication</keyword>
<feature type="chain" id="PRO_5046586927" evidence="7">
    <location>
        <begin position="21"/>
        <end position="282"/>
    </location>
</feature>
<dbReference type="Pfam" id="PF14743">
    <property type="entry name" value="DNA_ligase_OB_2"/>
    <property type="match status" value="1"/>
</dbReference>
<evidence type="ECO:0000256" key="1">
    <source>
        <dbReference type="ARBA" id="ARBA00001968"/>
    </source>
</evidence>
<keyword evidence="4" id="KW-0227">DNA damage</keyword>
<dbReference type="Pfam" id="PF01068">
    <property type="entry name" value="DNA_ligase_A_M"/>
    <property type="match status" value="1"/>
</dbReference>
<gene>
    <name evidence="9" type="ORF">PUN32_02115</name>
</gene>
<dbReference type="PANTHER" id="PTHR47810:SF1">
    <property type="entry name" value="DNA LIGASE B"/>
    <property type="match status" value="1"/>
</dbReference>
<dbReference type="CDD" id="cd08041">
    <property type="entry name" value="OBF_kDNA_ligase_like"/>
    <property type="match status" value="1"/>
</dbReference>
<evidence type="ECO:0000256" key="6">
    <source>
        <dbReference type="ARBA" id="ARBA00034003"/>
    </source>
</evidence>
<comment type="cofactor">
    <cofactor evidence="1">
        <name>a divalent metal cation</name>
        <dbReference type="ChEBI" id="CHEBI:60240"/>
    </cofactor>
</comment>
<evidence type="ECO:0000256" key="4">
    <source>
        <dbReference type="ARBA" id="ARBA00022763"/>
    </source>
</evidence>
<evidence type="ECO:0000313" key="10">
    <source>
        <dbReference type="Proteomes" id="UP001216189"/>
    </source>
</evidence>
<dbReference type="Proteomes" id="UP001216189">
    <property type="component" value="Unassembled WGS sequence"/>
</dbReference>
<reference evidence="9 10" key="1">
    <citation type="submission" date="2023-02" db="EMBL/GenBank/DDBJ databases">
        <title>Vibrio intestini sp. nov., a close relative of Vibrio cholerae isolated from the intestine of Healthy Culter dabryi.</title>
        <authorList>
            <person name="Wu N."/>
        </authorList>
    </citation>
    <scope>NUCLEOTIDE SEQUENCE [LARGE SCALE GENOMIC DNA]</scope>
    <source>
        <strain evidence="9 10">DSL-7</strain>
    </source>
</reference>
<evidence type="ECO:0000313" key="9">
    <source>
        <dbReference type="EMBL" id="MDE1513806.1"/>
    </source>
</evidence>
<dbReference type="Gene3D" id="3.30.470.30">
    <property type="entry name" value="DNA ligase/mRNA capping enzyme"/>
    <property type="match status" value="1"/>
</dbReference>
<dbReference type="GO" id="GO:0003910">
    <property type="term" value="F:DNA ligase (ATP) activity"/>
    <property type="evidence" value="ECO:0007669"/>
    <property type="project" value="UniProtKB-EC"/>
</dbReference>
<dbReference type="InterPro" id="IPR012340">
    <property type="entry name" value="NA-bd_OB-fold"/>
</dbReference>
<dbReference type="PROSITE" id="PS50160">
    <property type="entry name" value="DNA_LIGASE_A3"/>
    <property type="match status" value="1"/>
</dbReference>
<proteinExistence type="predicted"/>
<dbReference type="InterPro" id="IPR029319">
    <property type="entry name" value="DNA_ligase_OB"/>
</dbReference>
<keyword evidence="5" id="KW-0234">DNA repair</keyword>
<dbReference type="SUPFAM" id="SSF50249">
    <property type="entry name" value="Nucleic acid-binding proteins"/>
    <property type="match status" value="1"/>
</dbReference>
<dbReference type="Gene3D" id="3.30.1490.70">
    <property type="match status" value="1"/>
</dbReference>
<protein>
    <submittedName>
        <fullName evidence="9">DNA ligase</fullName>
        <ecNumber evidence="9">6.5.1.1</ecNumber>
    </submittedName>
</protein>
<evidence type="ECO:0000259" key="8">
    <source>
        <dbReference type="PROSITE" id="PS50160"/>
    </source>
</evidence>
<comment type="catalytic activity">
    <reaction evidence="6">
        <text>ATP + (deoxyribonucleotide)n-3'-hydroxyl + 5'-phospho-(deoxyribonucleotide)m = (deoxyribonucleotide)n+m + AMP + diphosphate.</text>
        <dbReference type="EC" id="6.5.1.1"/>
    </reaction>
</comment>
<dbReference type="Gene3D" id="2.40.50.140">
    <property type="entry name" value="Nucleic acid-binding proteins"/>
    <property type="match status" value="1"/>
</dbReference>
<feature type="signal peptide" evidence="7">
    <location>
        <begin position="1"/>
        <end position="20"/>
    </location>
</feature>
<organism evidence="9 10">
    <name type="scientific">Vibrio chanodichtyis</name>
    <dbReference type="NCBI Taxonomy" id="3027932"/>
    <lineage>
        <taxon>Bacteria</taxon>
        <taxon>Pseudomonadati</taxon>
        <taxon>Pseudomonadota</taxon>
        <taxon>Gammaproteobacteria</taxon>
        <taxon>Vibrionales</taxon>
        <taxon>Vibrionaceae</taxon>
        <taxon>Vibrio</taxon>
    </lineage>
</organism>
<dbReference type="InterPro" id="IPR050326">
    <property type="entry name" value="NAD_dep_DNA_ligaseB"/>
</dbReference>
<evidence type="ECO:0000256" key="2">
    <source>
        <dbReference type="ARBA" id="ARBA00022598"/>
    </source>
</evidence>
<sequence length="282" mass="32020">MLIRLTLIAAAILLAQHTAANDEPHSAIPLTFAKHYQPGINLEDYWKSEKLDGIRAIWTGQQLITRSGKPISAPQWFTQSLPPYALEGELWAGRGNFSLVQQTVLDKQPAEAAWRRIQFMLFDLPQTAGDYRQRYDHLVALVRDVNQPYIQYVTQTPIQSEHDLTAYLDEILEQSGEGVMLRKIDTRYHVGRSHTLLKLKKYQDAEATVIGYRLGTGKYHGQMGSILVRGVDGIEFYIGSGFSDQERAAPPEMGSLVTYRYNGVTSEGKPRFARFVRIRENH</sequence>
<dbReference type="SUPFAM" id="SSF56091">
    <property type="entry name" value="DNA ligase/mRNA capping enzyme, catalytic domain"/>
    <property type="match status" value="1"/>
</dbReference>
<dbReference type="RefSeq" id="WP_274721544.1">
    <property type="nucleotide sequence ID" value="NZ_JARBFT010000001.1"/>
</dbReference>
<dbReference type="InterPro" id="IPR012310">
    <property type="entry name" value="DNA_ligase_ATP-dep_cent"/>
</dbReference>
<dbReference type="PANTHER" id="PTHR47810">
    <property type="entry name" value="DNA LIGASE"/>
    <property type="match status" value="1"/>
</dbReference>
<dbReference type="EC" id="6.5.1.1" evidence="9"/>